<accession>A0AAE1C3R1</accession>
<evidence type="ECO:0000313" key="2">
    <source>
        <dbReference type="Proteomes" id="UP001274830"/>
    </source>
</evidence>
<reference evidence="1" key="1">
    <citation type="submission" date="2023-07" db="EMBL/GenBank/DDBJ databases">
        <title>Black Yeasts Isolated from many extreme environments.</title>
        <authorList>
            <person name="Coleine C."/>
            <person name="Stajich J.E."/>
            <person name="Selbmann L."/>
        </authorList>
    </citation>
    <scope>NUCLEOTIDE SEQUENCE</scope>
    <source>
        <strain evidence="1">CCFEE 5485</strain>
    </source>
</reference>
<evidence type="ECO:0000313" key="1">
    <source>
        <dbReference type="EMBL" id="KAK3676836.1"/>
    </source>
</evidence>
<comment type="caution">
    <text evidence="1">The sequence shown here is derived from an EMBL/GenBank/DDBJ whole genome shotgun (WGS) entry which is preliminary data.</text>
</comment>
<gene>
    <name evidence="1" type="ORF">LTR78_003040</name>
</gene>
<sequence>MIELQKRPDIEKHGRVCAVQDRTVWQDSRMFRCQLREGWNGAASDNDGKGVRQAWNNINAFAAQLVATSHSQSQDKPDLSLYCIWTVRTALEDSDDQPEHAALSAGSLCSINAAPAIWNLCGQEATFDGKLAKPRSQYGSDKWRGFTRDRWRSWNKKLRGFQGQISNV</sequence>
<dbReference type="InterPro" id="IPR022085">
    <property type="entry name" value="OpdG"/>
</dbReference>
<dbReference type="AlphaFoldDB" id="A0AAE1C3R1"/>
<dbReference type="Proteomes" id="UP001274830">
    <property type="component" value="Unassembled WGS sequence"/>
</dbReference>
<protein>
    <submittedName>
        <fullName evidence="1">Uncharacterized protein</fullName>
    </submittedName>
</protein>
<keyword evidence="2" id="KW-1185">Reference proteome</keyword>
<dbReference type="InterPro" id="IPR053204">
    <property type="entry name" value="Oxopyrrolidines_Biosynth-assoc"/>
</dbReference>
<proteinExistence type="predicted"/>
<organism evidence="1 2">
    <name type="scientific">Recurvomyces mirabilis</name>
    <dbReference type="NCBI Taxonomy" id="574656"/>
    <lineage>
        <taxon>Eukaryota</taxon>
        <taxon>Fungi</taxon>
        <taxon>Dikarya</taxon>
        <taxon>Ascomycota</taxon>
        <taxon>Pezizomycotina</taxon>
        <taxon>Dothideomycetes</taxon>
        <taxon>Dothideomycetidae</taxon>
        <taxon>Mycosphaerellales</taxon>
        <taxon>Teratosphaeriaceae</taxon>
        <taxon>Recurvomyces</taxon>
    </lineage>
</organism>
<dbReference type="EMBL" id="JAUTXT010000008">
    <property type="protein sequence ID" value="KAK3676836.1"/>
    <property type="molecule type" value="Genomic_DNA"/>
</dbReference>
<name>A0AAE1C3R1_9PEZI</name>
<dbReference type="PANTHER" id="PTHR38797">
    <property type="entry name" value="NUCLEAR PORE COMPLEX PROTEIN NUP85-RELATED"/>
    <property type="match status" value="1"/>
</dbReference>
<dbReference type="Pfam" id="PF12311">
    <property type="entry name" value="DUF3632"/>
    <property type="match status" value="1"/>
</dbReference>